<dbReference type="Pfam" id="PF05494">
    <property type="entry name" value="MlaC"/>
    <property type="match status" value="1"/>
</dbReference>
<evidence type="ECO:0000313" key="1">
    <source>
        <dbReference type="EMBL" id="QNT69243.1"/>
    </source>
</evidence>
<gene>
    <name evidence="1" type="ORF">HQ394_07750</name>
</gene>
<dbReference type="PANTHER" id="PTHR36573:SF1">
    <property type="entry name" value="INTERMEMBRANE PHOSPHOLIPID TRANSPORT SYSTEM BINDING PROTEIN MLAC"/>
    <property type="match status" value="1"/>
</dbReference>
<dbReference type="Proteomes" id="UP000516369">
    <property type="component" value="Chromosome"/>
</dbReference>
<reference evidence="1 2" key="1">
    <citation type="submission" date="2020-05" db="EMBL/GenBank/DDBJ databases">
        <title>Complete closed genome sequence of Defluviicoccus vanus.</title>
        <authorList>
            <person name="Bessarab I."/>
            <person name="Arumugam K."/>
            <person name="Maszenan A.M."/>
            <person name="Seviour R.J."/>
            <person name="Williams R.B."/>
        </authorList>
    </citation>
    <scope>NUCLEOTIDE SEQUENCE [LARGE SCALE GENOMIC DNA]</scope>
    <source>
        <strain evidence="1 2">Ben 114</strain>
    </source>
</reference>
<accession>A0A7H1N0K7</accession>
<dbReference type="InterPro" id="IPR008869">
    <property type="entry name" value="MlaC/ttg2D"/>
</dbReference>
<organism evidence="1 2">
    <name type="scientific">Defluviicoccus vanus</name>
    <dbReference type="NCBI Taxonomy" id="111831"/>
    <lineage>
        <taxon>Bacteria</taxon>
        <taxon>Pseudomonadati</taxon>
        <taxon>Pseudomonadota</taxon>
        <taxon>Alphaproteobacteria</taxon>
        <taxon>Rhodospirillales</taxon>
        <taxon>Rhodospirillaceae</taxon>
        <taxon>Defluviicoccus</taxon>
    </lineage>
</organism>
<dbReference type="AlphaFoldDB" id="A0A7H1N0K7"/>
<proteinExistence type="predicted"/>
<dbReference type="InterPro" id="IPR042245">
    <property type="entry name" value="Tgt2/MlaC_sf"/>
</dbReference>
<name>A0A7H1N0K7_9PROT</name>
<dbReference type="EMBL" id="CP053923">
    <property type="protein sequence ID" value="QNT69243.1"/>
    <property type="molecule type" value="Genomic_DNA"/>
</dbReference>
<protein>
    <submittedName>
        <fullName evidence="1">ABC transporter substrate-binding protein</fullName>
    </submittedName>
</protein>
<sequence>MQRLRSVGPIIHRLALGLSLVVLLLLPVAGQAATDPTEARTFIIALADRAIAALTPTNITREVREQRCRELLRANFAVETIGQFVLGRYWRSATPEERQDFMTLFENFIVGTYADRFSRYAGQRLDVNDATTEPETGDAIVKSQIERTGGAPVQVAWRVRQMPEGLRIVDVIIEGVSMGVTQRSDFASVIRNNGGTVSGLIDQMRKRTDSAG</sequence>
<keyword evidence="2" id="KW-1185">Reference proteome</keyword>
<evidence type="ECO:0000313" key="2">
    <source>
        <dbReference type="Proteomes" id="UP000516369"/>
    </source>
</evidence>
<dbReference type="RefSeq" id="WP_190262748.1">
    <property type="nucleotide sequence ID" value="NZ_CP053923.1"/>
</dbReference>
<dbReference type="PANTHER" id="PTHR36573">
    <property type="entry name" value="INTERMEMBRANE PHOSPHOLIPID TRANSPORT SYSTEM BINDING PROTEIN MLAC"/>
    <property type="match status" value="1"/>
</dbReference>
<dbReference type="Gene3D" id="3.10.450.710">
    <property type="entry name" value="Tgt2/MlaC"/>
    <property type="match status" value="1"/>
</dbReference>
<dbReference type="KEGG" id="dvn:HQ394_07750"/>